<feature type="compositionally biased region" description="Pro residues" evidence="1">
    <location>
        <begin position="135"/>
        <end position="145"/>
    </location>
</feature>
<gene>
    <name evidence="2" type="ORF">NDU88_006751</name>
</gene>
<dbReference type="EMBL" id="JANPWB010000015">
    <property type="protein sequence ID" value="KAJ1093653.1"/>
    <property type="molecule type" value="Genomic_DNA"/>
</dbReference>
<feature type="region of interest" description="Disordered" evidence="1">
    <location>
        <begin position="407"/>
        <end position="540"/>
    </location>
</feature>
<evidence type="ECO:0000256" key="1">
    <source>
        <dbReference type="SAM" id="MobiDB-lite"/>
    </source>
</evidence>
<evidence type="ECO:0000313" key="3">
    <source>
        <dbReference type="Proteomes" id="UP001066276"/>
    </source>
</evidence>
<dbReference type="AlphaFoldDB" id="A0AAV7LRK1"/>
<feature type="region of interest" description="Disordered" evidence="1">
    <location>
        <begin position="329"/>
        <end position="363"/>
    </location>
</feature>
<protein>
    <submittedName>
        <fullName evidence="2">Uncharacterized protein</fullName>
    </submittedName>
</protein>
<feature type="compositionally biased region" description="Basic and acidic residues" evidence="1">
    <location>
        <begin position="531"/>
        <end position="540"/>
    </location>
</feature>
<feature type="compositionally biased region" description="Low complexity" evidence="1">
    <location>
        <begin position="408"/>
        <end position="422"/>
    </location>
</feature>
<reference evidence="2" key="1">
    <citation type="journal article" date="2022" name="bioRxiv">
        <title>Sequencing and chromosome-scale assembly of the giantPleurodeles waltlgenome.</title>
        <authorList>
            <person name="Brown T."/>
            <person name="Elewa A."/>
            <person name="Iarovenko S."/>
            <person name="Subramanian E."/>
            <person name="Araus A.J."/>
            <person name="Petzold A."/>
            <person name="Susuki M."/>
            <person name="Suzuki K.-i.T."/>
            <person name="Hayashi T."/>
            <person name="Toyoda A."/>
            <person name="Oliveira C."/>
            <person name="Osipova E."/>
            <person name="Leigh N.D."/>
            <person name="Simon A."/>
            <person name="Yun M.H."/>
        </authorList>
    </citation>
    <scope>NUCLEOTIDE SEQUENCE</scope>
    <source>
        <strain evidence="2">20211129_DDA</strain>
        <tissue evidence="2">Liver</tissue>
    </source>
</reference>
<dbReference type="Proteomes" id="UP001066276">
    <property type="component" value="Chromosome 11"/>
</dbReference>
<accession>A0AAV7LRK1</accession>
<sequence length="540" mass="55028">MGGPDPTVVGPQEPGSEPLSPARQGKTSGACGTPPRAHHGTGEGRRCAAGCWSSGVGPPPTPSRSSHPLPGRSFPSQGPQWAACGPGPAGSLRRHTSPPSPDRGRGFFGSGDKQPKAARQTDPALTDQSPVWTLPLPPPPPPGSPLPALHPGQERFSWSFTQGWPRTENRWGWAARESSPDCLHHTLGSGCCLWAGAFRPPGAPGRRGGLSPDHPTPALPTSLPACPGCPFFSTIKPPRSGGLQNPGGETKVGVSRPARPAGHLVAQPAGHLVARPSDQMARDDPGSAAGRQAGKPALDGSGRALALGGASQGQLASPAALAARGGISRSGHLVAPPTCEGWWDTPRPCTRRRRAGGGRPPCRAARVRCRSSGDARAGTTTTTTVHWGREWGGAAASARPLIISVPHGSEASGWPSAAPAGGDRPRRWAPEAVRAGSRGTPQTATRGTQPGAPGRARGGPASPARPPAEAGWRRLGAPAGVPPRQDPGAGGGRDPAAGDRGWSDLGVGGTKGAEATLRRPQPRPGKSPGAIDDRATLRQA</sequence>
<evidence type="ECO:0000313" key="2">
    <source>
        <dbReference type="EMBL" id="KAJ1093653.1"/>
    </source>
</evidence>
<comment type="caution">
    <text evidence="2">The sequence shown here is derived from an EMBL/GenBank/DDBJ whole genome shotgun (WGS) entry which is preliminary data.</text>
</comment>
<feature type="compositionally biased region" description="Low complexity" evidence="1">
    <location>
        <begin position="446"/>
        <end position="470"/>
    </location>
</feature>
<proteinExistence type="predicted"/>
<feature type="region of interest" description="Disordered" evidence="1">
    <location>
        <begin position="1"/>
        <end position="151"/>
    </location>
</feature>
<organism evidence="2 3">
    <name type="scientific">Pleurodeles waltl</name>
    <name type="common">Iberian ribbed newt</name>
    <dbReference type="NCBI Taxonomy" id="8319"/>
    <lineage>
        <taxon>Eukaryota</taxon>
        <taxon>Metazoa</taxon>
        <taxon>Chordata</taxon>
        <taxon>Craniata</taxon>
        <taxon>Vertebrata</taxon>
        <taxon>Euteleostomi</taxon>
        <taxon>Amphibia</taxon>
        <taxon>Batrachia</taxon>
        <taxon>Caudata</taxon>
        <taxon>Salamandroidea</taxon>
        <taxon>Salamandridae</taxon>
        <taxon>Pleurodelinae</taxon>
        <taxon>Pleurodeles</taxon>
    </lineage>
</organism>
<keyword evidence="3" id="KW-1185">Reference proteome</keyword>
<feature type="region of interest" description="Disordered" evidence="1">
    <location>
        <begin position="277"/>
        <end position="305"/>
    </location>
</feature>
<name>A0AAV7LRK1_PLEWA</name>